<dbReference type="Gene3D" id="1.10.132.30">
    <property type="match status" value="1"/>
</dbReference>
<protein>
    <recommendedName>
        <fullName evidence="15">DNA-directed RNA polymerase subunit</fullName>
        <ecNumber evidence="15">2.7.7.6</ecNumber>
    </recommendedName>
</protein>
<keyword evidence="9" id="KW-0862">Zinc</keyword>
<keyword evidence="6 15" id="KW-0808">Transferase</keyword>
<feature type="region of interest" description="Disordered" evidence="16">
    <location>
        <begin position="1332"/>
        <end position="1406"/>
    </location>
</feature>
<dbReference type="Pfam" id="PF04997">
    <property type="entry name" value="RNA_pol_Rpb1_1"/>
    <property type="match status" value="1"/>
</dbReference>
<dbReference type="SUPFAM" id="SSF64484">
    <property type="entry name" value="beta and beta-prime subunits of DNA dependent RNA-polymerase"/>
    <property type="match status" value="1"/>
</dbReference>
<gene>
    <name evidence="18" type="ORF">PPYR_03316</name>
</gene>
<dbReference type="GO" id="GO:0006351">
    <property type="term" value="P:DNA-templated transcription"/>
    <property type="evidence" value="ECO:0007669"/>
    <property type="project" value="InterPro"/>
</dbReference>
<accession>A0A5N4A2J1</accession>
<dbReference type="Pfam" id="PF04998">
    <property type="entry name" value="RNA_pol_Rpb1_5"/>
    <property type="match status" value="1"/>
</dbReference>
<dbReference type="InterPro" id="IPR007083">
    <property type="entry name" value="RNA_pol_Rpb1_4"/>
</dbReference>
<dbReference type="Gene3D" id="1.10.274.100">
    <property type="entry name" value="RNA polymerase Rpb1, domain 3"/>
    <property type="match status" value="1"/>
</dbReference>
<evidence type="ECO:0000256" key="3">
    <source>
        <dbReference type="ARBA" id="ARBA00011251"/>
    </source>
</evidence>
<evidence type="ECO:0000256" key="11">
    <source>
        <dbReference type="ARBA" id="ARBA00023163"/>
    </source>
</evidence>
<evidence type="ECO:0000256" key="8">
    <source>
        <dbReference type="ARBA" id="ARBA00022723"/>
    </source>
</evidence>
<evidence type="ECO:0000256" key="5">
    <source>
        <dbReference type="ARBA" id="ARBA00022553"/>
    </source>
</evidence>
<evidence type="ECO:0000256" key="7">
    <source>
        <dbReference type="ARBA" id="ARBA00022695"/>
    </source>
</evidence>
<comment type="function">
    <text evidence="14">DNA-dependent RNA polymerase catalyzes the transcription of DNA into RNA using the four ribonucleoside triphosphates as substrates. Largest and catalytic core component of RNA polymerase I which synthesizes ribosomal RNA precursors. Forms the polymerase active center together with the second largest subunit. A single stranded DNA template strand of the promoter is positioned within the central active site cleft of Pol I. A bridging helix emanates from RPA1 and crosses the cleft near the catalytic site and is thought to promote translocation of Pol I by acting as a ratchet that moves the RNA-DNA hybrid through the active site by switching from straight to bent conformations at each step of nucleotide addition.</text>
</comment>
<feature type="compositionally biased region" description="Acidic residues" evidence="16">
    <location>
        <begin position="1357"/>
        <end position="1369"/>
    </location>
</feature>
<dbReference type="PANTHER" id="PTHR19376">
    <property type="entry name" value="DNA-DIRECTED RNA POLYMERASE"/>
    <property type="match status" value="1"/>
</dbReference>
<organism evidence="18 19">
    <name type="scientific">Photinus pyralis</name>
    <name type="common">Common eastern firefly</name>
    <name type="synonym">Lampyris pyralis</name>
    <dbReference type="NCBI Taxonomy" id="7054"/>
    <lineage>
        <taxon>Eukaryota</taxon>
        <taxon>Metazoa</taxon>
        <taxon>Ecdysozoa</taxon>
        <taxon>Arthropoda</taxon>
        <taxon>Hexapoda</taxon>
        <taxon>Insecta</taxon>
        <taxon>Pterygota</taxon>
        <taxon>Neoptera</taxon>
        <taxon>Endopterygota</taxon>
        <taxon>Coleoptera</taxon>
        <taxon>Polyphaga</taxon>
        <taxon>Elateriformia</taxon>
        <taxon>Elateroidea</taxon>
        <taxon>Lampyridae</taxon>
        <taxon>Lampyrinae</taxon>
        <taxon>Photinus</taxon>
    </lineage>
</organism>
<keyword evidence="19" id="KW-1185">Reference proteome</keyword>
<dbReference type="InterPro" id="IPR007066">
    <property type="entry name" value="RNA_pol_Rpb1_3"/>
</dbReference>
<feature type="compositionally biased region" description="Acidic residues" evidence="16">
    <location>
        <begin position="1380"/>
        <end position="1404"/>
    </location>
</feature>
<dbReference type="Pfam" id="PF04983">
    <property type="entry name" value="RNA_pol_Rpb1_3"/>
    <property type="match status" value="1"/>
</dbReference>
<dbReference type="FunFam" id="1.10.274.100:FF:000012">
    <property type="entry name" value="DNA-directed RNA polymerase subunit"/>
    <property type="match status" value="1"/>
</dbReference>
<keyword evidence="7 15" id="KW-0548">Nucleotidyltransferase</keyword>
<comment type="subcellular location">
    <subcellularLocation>
        <location evidence="1">Nucleus</location>
        <location evidence="1">Nucleolus</location>
    </subcellularLocation>
</comment>
<dbReference type="InterPro" id="IPR044893">
    <property type="entry name" value="RNA_pol_Rpb1_clamp_domain"/>
</dbReference>
<keyword evidence="10" id="KW-0460">Magnesium</keyword>
<dbReference type="Gene3D" id="3.30.1490.180">
    <property type="entry name" value="RNA polymerase ii"/>
    <property type="match status" value="1"/>
</dbReference>
<comment type="similarity">
    <text evidence="2 15">Belongs to the RNA polymerase beta' chain family.</text>
</comment>
<reference evidence="18 19" key="1">
    <citation type="journal article" date="2018" name="Elife">
        <title>Firefly genomes illuminate parallel origins of bioluminescence in beetles.</title>
        <authorList>
            <person name="Fallon T.R."/>
            <person name="Lower S.E."/>
            <person name="Chang C.H."/>
            <person name="Bessho-Uehara M."/>
            <person name="Martin G.J."/>
            <person name="Bewick A.J."/>
            <person name="Behringer M."/>
            <person name="Debat H.J."/>
            <person name="Wong I."/>
            <person name="Day J.C."/>
            <person name="Suvorov A."/>
            <person name="Silva C.J."/>
            <person name="Stanger-Hall K.F."/>
            <person name="Hall D.W."/>
            <person name="Schmitz R.J."/>
            <person name="Nelson D.R."/>
            <person name="Lewis S.M."/>
            <person name="Shigenobu S."/>
            <person name="Bybee S.M."/>
            <person name="Larracuente A.M."/>
            <person name="Oba Y."/>
            <person name="Weng J.K."/>
        </authorList>
    </citation>
    <scope>NUCLEOTIDE SEQUENCE [LARGE SCALE GENOMIC DNA]</scope>
    <source>
        <strain evidence="18">1611_PpyrPB1</strain>
        <tissue evidence="18">Whole body</tissue>
    </source>
</reference>
<dbReference type="Pfam" id="PF05000">
    <property type="entry name" value="RNA_pol_Rpb1_4"/>
    <property type="match status" value="1"/>
</dbReference>
<dbReference type="FunCoup" id="A0A5N4A2J1">
    <property type="interactions" value="1544"/>
</dbReference>
<evidence type="ECO:0000256" key="10">
    <source>
        <dbReference type="ARBA" id="ARBA00022842"/>
    </source>
</evidence>
<dbReference type="CDD" id="cd02735">
    <property type="entry name" value="RNAP_I_Rpa1_C"/>
    <property type="match status" value="1"/>
</dbReference>
<dbReference type="InterPro" id="IPR015699">
    <property type="entry name" value="DNA-dir_RNA_pol1_lsu_N"/>
</dbReference>
<dbReference type="GO" id="GO:0003899">
    <property type="term" value="F:DNA-directed RNA polymerase activity"/>
    <property type="evidence" value="ECO:0007669"/>
    <property type="project" value="UniProtKB-EC"/>
</dbReference>
<dbReference type="EC" id="2.7.7.6" evidence="15"/>
<keyword evidence="8" id="KW-0479">Metal-binding</keyword>
<evidence type="ECO:0000313" key="19">
    <source>
        <dbReference type="Proteomes" id="UP000327044"/>
    </source>
</evidence>
<evidence type="ECO:0000256" key="15">
    <source>
        <dbReference type="RuleBase" id="RU004279"/>
    </source>
</evidence>
<dbReference type="Gene3D" id="2.40.40.20">
    <property type="match status" value="1"/>
</dbReference>
<comment type="caution">
    <text evidence="18">The sequence shown here is derived from an EMBL/GenBank/DDBJ whole genome shotgun (WGS) entry which is preliminary data.</text>
</comment>
<evidence type="ECO:0000256" key="1">
    <source>
        <dbReference type="ARBA" id="ARBA00004604"/>
    </source>
</evidence>
<dbReference type="InterPro" id="IPR038120">
    <property type="entry name" value="Rpb1_funnel_sf"/>
</dbReference>
<dbReference type="InterPro" id="IPR042102">
    <property type="entry name" value="RNA_pol_Rpb1_3_sf"/>
</dbReference>
<dbReference type="Gene3D" id="6.20.50.80">
    <property type="match status" value="1"/>
</dbReference>
<dbReference type="EMBL" id="VVIM01000011">
    <property type="protein sequence ID" value="KAB0791516.1"/>
    <property type="molecule type" value="Genomic_DNA"/>
</dbReference>
<dbReference type="CDD" id="cd01435">
    <property type="entry name" value="RNAP_I_RPA1_N"/>
    <property type="match status" value="1"/>
</dbReference>
<dbReference type="Gene3D" id="3.30.70.2850">
    <property type="match status" value="1"/>
</dbReference>
<evidence type="ECO:0000256" key="2">
    <source>
        <dbReference type="ARBA" id="ARBA00006460"/>
    </source>
</evidence>
<dbReference type="FunFam" id="2.40.40.20:FF:000019">
    <property type="entry name" value="DNA-directed RNA polymerase II subunit RPB1"/>
    <property type="match status" value="1"/>
</dbReference>
<evidence type="ECO:0000256" key="6">
    <source>
        <dbReference type="ARBA" id="ARBA00022679"/>
    </source>
</evidence>
<dbReference type="SMART" id="SM00663">
    <property type="entry name" value="RPOLA_N"/>
    <property type="match status" value="1"/>
</dbReference>
<dbReference type="InterPro" id="IPR006592">
    <property type="entry name" value="RNA_pol_N"/>
</dbReference>
<evidence type="ECO:0000313" key="18">
    <source>
        <dbReference type="EMBL" id="KAB0791516.1"/>
    </source>
</evidence>
<dbReference type="GO" id="GO:0005736">
    <property type="term" value="C:RNA polymerase I complex"/>
    <property type="evidence" value="ECO:0007669"/>
    <property type="project" value="TreeGrafter"/>
</dbReference>
<keyword evidence="4 15" id="KW-0240">DNA-directed RNA polymerase</keyword>
<dbReference type="Pfam" id="PF00623">
    <property type="entry name" value="RNA_pol_Rpb1_2"/>
    <property type="match status" value="1"/>
</dbReference>
<dbReference type="InterPro" id="IPR047107">
    <property type="entry name" value="DNA-dir_RNA_pol1_lsu_C"/>
</dbReference>
<dbReference type="OrthoDB" id="270392at2759"/>
<name>A0A5N4A2J1_PHOPY</name>
<sequence length="1625" mass="183611">MFQFSKNDMMRVKHYDPDRLEFSLFTDDDIKKLSVTKIASPLTFDALGYPLPGGLYDRLMGPVNSNSEQCKTCCKNFNYCPGHFGYIDLPLPVVNPVFHKVLASILKIACLHCFHVQISPQVKYCLWLQIKLLNYGFTTEAIEIEIKFQDVFLNPIGKDGTAHMEQIKEYEKLIENSSVQLHDRVLNNKNMEGLRNDFINSKMKMPIGKKCMHCHQPITKLQVARNRIVISTSVGGGVKSNRPKYMAPEESRSYLRKIWDHEKDFVREIVPALSGLTIPYPTDTFYFTVIPVTPPNTRPANVLQGRVVESTQSQIYKDILNTSLLLRIIIQVVQHKGDVDVLSVEAKGMYTTAYGSSPIEKLNNSWESLQMNVDSLIDHTREKGSGEGLKQIIEKKEGLIRMHMMGKRVNFSARSVITPDPNLNIDEIGVPEAFAKHLTYPVPVTPWNVTEMRKMISNGPNVHPGAVQVEFEDGTIRKINPRDASQQESIVKRLLTPDDKGTGFTGVKKVHRHLCNGDVLLLNRQPTLHKPSIMAHTARILKGEKTLRLHYANCKAYNADFDGDEMNAHFPQNELARSEGYNIAHVCNQYLVPKDGTPLSGLIQDHVISGVRLSLRGRFFAKHDYQQLVFQAVSFRTDDIVTLPPAILKPTPLWSGKQVLSTVILNVIPRDRQAINLKSVAKISPKAWQNATPRAWRGGGTPFVNDSDMSEAEVVIRGGELLVGVLDKTHYGATPFGLVHCIYELYGGTYATKLLSSFAKLFTSFLQHDGFTLGVHDILILPDADKKRRKVIKRLRKLGNSVMTVALDLPKNAETDDILETAARASAGNVNIKAIVDREYKAVLDPFTNDINKACLPAGLICKFPYNNLQLMVQSGAKGSTVNTMQISCLLGQIELEGKRPPVMISGKSLPSFPIFEFSPRAGGFIDGRFMTGIQPQEFFFHCMAGREGLIDTAVKTSRSGYLQRCLIKHLEGLTVGYDLTVRDSDQSVIQFLYGEDGMDVTKTQFLNSKQIEFLKENCGAIINRGVVKQMEKEIAKVNDLIEQQTLWRTSNGDVLQKRRRSPFTIFSTTVKDKINVSNENKCSRRTGRSKLSKNIVKLWENADEELKFGFKKYCERSPDPLNSIEQPDATFGALSEQLQSLIAKHSYYNKKKDKEFQRMVRYKAMQSLCAPGEPVGLLAAQSIGEPSTQMTLNTFHFAGRGEMNVTLGIPRLREILMMASKNPKTPSMEVPFLNVPNQEKRAEHLRRILTRVTVADVLEKIEVVVRQETEPVRQMKYRLRFNFLPHELYSSKYNIKPKGVLKHMTKKYFAQMFTLLKRQTKMVTNVVVMGKDKGSRNKDDDDDDDVPEPTQPKVEDSDDSGDEPEDTEDAKLVTKYEQANDDQENEEEVKSDDDEEVSEPDDAVADHQEVVDSYVYAQNYVFDKKKYLWCELTFALPLTHKKLDMTSILRDVANKSVIFETPNIKRAITYIKDNTLILRTDGINITEMFKYNDLLDLNKLYSNDIHKFGETYGIEAATKVVVKEVQEVFKVYGITVDPRHLLLIADYMMFNGTFEPLSRRGMSSSASPFQQMSFEASLNFLKLATVNAKRDNLQNPSSCLVLGKPCHSGTGAFKLLQRMQLAKC</sequence>
<dbReference type="Gene3D" id="6.10.250.2940">
    <property type="match status" value="1"/>
</dbReference>
<dbReference type="InterPro" id="IPR000722">
    <property type="entry name" value="RNA_pol_asu"/>
</dbReference>
<proteinExistence type="inferred from homology"/>
<comment type="subunit">
    <text evidence="3">Component of the RNA polymerase I (Pol I) complex consisting of at least 13 subunits.</text>
</comment>
<evidence type="ECO:0000256" key="16">
    <source>
        <dbReference type="SAM" id="MobiDB-lite"/>
    </source>
</evidence>
<dbReference type="Proteomes" id="UP000327044">
    <property type="component" value="Unassembled WGS sequence"/>
</dbReference>
<dbReference type="InterPro" id="IPR007080">
    <property type="entry name" value="RNA_pol_Rpb1_1"/>
</dbReference>
<keyword evidence="5" id="KW-0597">Phosphoprotein</keyword>
<dbReference type="GO" id="GO:0046872">
    <property type="term" value="F:metal ion binding"/>
    <property type="evidence" value="ECO:0007669"/>
    <property type="project" value="UniProtKB-KW"/>
</dbReference>
<dbReference type="InterPro" id="IPR045867">
    <property type="entry name" value="DNA-dir_RpoC_beta_prime"/>
</dbReference>
<dbReference type="GO" id="GO:0003677">
    <property type="term" value="F:DNA binding"/>
    <property type="evidence" value="ECO:0007669"/>
    <property type="project" value="InterPro"/>
</dbReference>
<evidence type="ECO:0000256" key="9">
    <source>
        <dbReference type="ARBA" id="ARBA00022833"/>
    </source>
</evidence>
<dbReference type="Gene3D" id="4.10.860.120">
    <property type="entry name" value="RNA polymerase II, clamp domain"/>
    <property type="match status" value="1"/>
</dbReference>
<dbReference type="InterPro" id="IPR007081">
    <property type="entry name" value="RNA_pol_Rpb1_5"/>
</dbReference>
<evidence type="ECO:0000256" key="12">
    <source>
        <dbReference type="ARBA" id="ARBA00023242"/>
    </source>
</evidence>
<dbReference type="PANTHER" id="PTHR19376:SF11">
    <property type="entry name" value="DNA-DIRECTED RNA POLYMERASE I SUBUNIT RPA1"/>
    <property type="match status" value="1"/>
</dbReference>
<evidence type="ECO:0000256" key="13">
    <source>
        <dbReference type="ARBA" id="ARBA00048552"/>
    </source>
</evidence>
<evidence type="ECO:0000256" key="4">
    <source>
        <dbReference type="ARBA" id="ARBA00022478"/>
    </source>
</evidence>
<evidence type="ECO:0000256" key="14">
    <source>
        <dbReference type="ARBA" id="ARBA00053996"/>
    </source>
</evidence>
<keyword evidence="11 15" id="KW-0804">Transcription</keyword>
<comment type="catalytic activity">
    <reaction evidence="13 15">
        <text>RNA(n) + a ribonucleoside 5'-triphosphate = RNA(n+1) + diphosphate</text>
        <dbReference type="Rhea" id="RHEA:21248"/>
        <dbReference type="Rhea" id="RHEA-COMP:14527"/>
        <dbReference type="Rhea" id="RHEA-COMP:17342"/>
        <dbReference type="ChEBI" id="CHEBI:33019"/>
        <dbReference type="ChEBI" id="CHEBI:61557"/>
        <dbReference type="ChEBI" id="CHEBI:140395"/>
        <dbReference type="EC" id="2.7.7.6"/>
    </reaction>
</comment>
<feature type="domain" description="RNA polymerase N-terminal" evidence="17">
    <location>
        <begin position="283"/>
        <end position="614"/>
    </location>
</feature>
<evidence type="ECO:0000259" key="17">
    <source>
        <dbReference type="SMART" id="SM00663"/>
    </source>
</evidence>
<dbReference type="InParanoid" id="A0A5N4A2J1"/>
<keyword evidence="12" id="KW-0539">Nucleus</keyword>